<dbReference type="AlphaFoldDB" id="A0A9X1LDH3"/>
<feature type="region of interest" description="Disordered" evidence="1">
    <location>
        <begin position="67"/>
        <end position="98"/>
    </location>
</feature>
<dbReference type="Proteomes" id="UP001139311">
    <property type="component" value="Unassembled WGS sequence"/>
</dbReference>
<keyword evidence="3" id="KW-1185">Reference proteome</keyword>
<accession>A0A9X1LDH3</accession>
<reference evidence="2" key="1">
    <citation type="submission" date="2021-10" db="EMBL/GenBank/DDBJ databases">
        <title>Roseicella aerolatum sp. nov., isolated from aerosols of e-waste dismantling site.</title>
        <authorList>
            <person name="Qin T."/>
        </authorList>
    </citation>
    <scope>NUCLEOTIDE SEQUENCE</scope>
    <source>
        <strain evidence="2">GB24</strain>
    </source>
</reference>
<dbReference type="RefSeq" id="WP_226613298.1">
    <property type="nucleotide sequence ID" value="NZ_JAJAQI010000053.1"/>
</dbReference>
<proteinExistence type="predicted"/>
<organism evidence="2 3">
    <name type="scientific">Roseicella aerolata</name>
    <dbReference type="NCBI Taxonomy" id="2883479"/>
    <lineage>
        <taxon>Bacteria</taxon>
        <taxon>Pseudomonadati</taxon>
        <taxon>Pseudomonadota</taxon>
        <taxon>Alphaproteobacteria</taxon>
        <taxon>Acetobacterales</taxon>
        <taxon>Roseomonadaceae</taxon>
        <taxon>Roseicella</taxon>
    </lineage>
</organism>
<evidence type="ECO:0000313" key="2">
    <source>
        <dbReference type="EMBL" id="MCB4824797.1"/>
    </source>
</evidence>
<evidence type="ECO:0000256" key="1">
    <source>
        <dbReference type="SAM" id="MobiDB-lite"/>
    </source>
</evidence>
<protein>
    <submittedName>
        <fullName evidence="2">Uncharacterized protein</fullName>
    </submittedName>
</protein>
<name>A0A9X1LDH3_9PROT</name>
<dbReference type="EMBL" id="JAJAQI010000053">
    <property type="protein sequence ID" value="MCB4824797.1"/>
    <property type="molecule type" value="Genomic_DNA"/>
</dbReference>
<sequence>MDLGSINFASNDRLREVMARTTALPGQVEAAAELNIAARLRALKAGLLLMACVSLLTMLPASRLPDDRPRGFRPARRGSPRMTRLRPGGARPRHAGEAGPRHHAAHFVRKSHAALPSAFAFLLENDSLSGRYRYHEICTRIAGDAASGDRRPAITATACG</sequence>
<gene>
    <name evidence="2" type="ORF">LHA35_23990</name>
</gene>
<evidence type="ECO:0000313" key="3">
    <source>
        <dbReference type="Proteomes" id="UP001139311"/>
    </source>
</evidence>
<comment type="caution">
    <text evidence="2">The sequence shown here is derived from an EMBL/GenBank/DDBJ whole genome shotgun (WGS) entry which is preliminary data.</text>
</comment>